<evidence type="ECO:0000313" key="3">
    <source>
        <dbReference type="Proteomes" id="UP000092445"/>
    </source>
</evidence>
<keyword evidence="3" id="KW-1185">Reference proteome</keyword>
<feature type="signal peptide" evidence="1">
    <location>
        <begin position="1"/>
        <end position="18"/>
    </location>
</feature>
<dbReference type="Proteomes" id="UP000092445">
    <property type="component" value="Unassembled WGS sequence"/>
</dbReference>
<sequence>MRAIFVLSLVYFCVHIDGAPTLHLFRKHVQSKIFNNDLYGDHRKSSPTIIIQNSPHNVQALSQSDVDRRQLPTLSVPQVYSAAHHPIVGYNHRIGGSKIYSMSSSSSSSSANAVKGQISMINLRVMNKLLMSLVDGTLQPFHLQTLSQQMDEMQETALKDNN</sequence>
<dbReference type="EnsemblMetazoa" id="GPAI014507-RA">
    <property type="protein sequence ID" value="GPAI014507-PA"/>
    <property type="gene ID" value="GPAI014507"/>
</dbReference>
<accession>A0A1A9ZH27</accession>
<keyword evidence="1" id="KW-0732">Signal</keyword>
<evidence type="ECO:0000313" key="2">
    <source>
        <dbReference type="EnsemblMetazoa" id="GPAI014507-PA"/>
    </source>
</evidence>
<proteinExistence type="predicted"/>
<evidence type="ECO:0000256" key="1">
    <source>
        <dbReference type="SAM" id="SignalP"/>
    </source>
</evidence>
<organism evidence="2 3">
    <name type="scientific">Glossina pallidipes</name>
    <name type="common">Tsetse fly</name>
    <dbReference type="NCBI Taxonomy" id="7398"/>
    <lineage>
        <taxon>Eukaryota</taxon>
        <taxon>Metazoa</taxon>
        <taxon>Ecdysozoa</taxon>
        <taxon>Arthropoda</taxon>
        <taxon>Hexapoda</taxon>
        <taxon>Insecta</taxon>
        <taxon>Pterygota</taxon>
        <taxon>Neoptera</taxon>
        <taxon>Endopterygota</taxon>
        <taxon>Diptera</taxon>
        <taxon>Brachycera</taxon>
        <taxon>Muscomorpha</taxon>
        <taxon>Hippoboscoidea</taxon>
        <taxon>Glossinidae</taxon>
        <taxon>Glossina</taxon>
    </lineage>
</organism>
<dbReference type="VEuPathDB" id="VectorBase:GPAI014507"/>
<feature type="chain" id="PRO_5008402904" evidence="1">
    <location>
        <begin position="19"/>
        <end position="162"/>
    </location>
</feature>
<dbReference type="AlphaFoldDB" id="A0A1A9ZH27"/>
<reference evidence="2" key="2">
    <citation type="submission" date="2020-05" db="UniProtKB">
        <authorList>
            <consortium name="EnsemblMetazoa"/>
        </authorList>
    </citation>
    <scope>IDENTIFICATION</scope>
    <source>
        <strain evidence="2">IAEA</strain>
    </source>
</reference>
<reference evidence="3" key="1">
    <citation type="submission" date="2014-03" db="EMBL/GenBank/DDBJ databases">
        <authorList>
            <person name="Aksoy S."/>
            <person name="Warren W."/>
            <person name="Wilson R.K."/>
        </authorList>
    </citation>
    <scope>NUCLEOTIDE SEQUENCE [LARGE SCALE GENOMIC DNA]</scope>
    <source>
        <strain evidence="3">IAEA</strain>
    </source>
</reference>
<name>A0A1A9ZH27_GLOPL</name>
<protein>
    <submittedName>
        <fullName evidence="2">Uncharacterized protein</fullName>
    </submittedName>
</protein>